<keyword evidence="8" id="KW-0325">Glycoprotein</keyword>
<evidence type="ECO:0000256" key="5">
    <source>
        <dbReference type="ARBA" id="ARBA00022801"/>
    </source>
</evidence>
<dbReference type="InterPro" id="IPR009003">
    <property type="entry name" value="Peptidase_S1_PA"/>
</dbReference>
<keyword evidence="2" id="KW-0964">Secreted</keyword>
<dbReference type="Proteomes" id="UP000008237">
    <property type="component" value="Unassembled WGS sequence"/>
</dbReference>
<dbReference type="GO" id="GO:0006508">
    <property type="term" value="P:proteolysis"/>
    <property type="evidence" value="ECO:0007669"/>
    <property type="project" value="UniProtKB-KW"/>
</dbReference>
<keyword evidence="4" id="KW-0732">Signal</keyword>
<dbReference type="OMA" id="RQVCYGF"/>
<keyword evidence="11" id="KW-1185">Reference proteome</keyword>
<dbReference type="Gene3D" id="2.40.10.10">
    <property type="entry name" value="Trypsin-like serine proteases"/>
    <property type="match status" value="1"/>
</dbReference>
<dbReference type="Pfam" id="PF00089">
    <property type="entry name" value="Trypsin"/>
    <property type="match status" value="1"/>
</dbReference>
<evidence type="ECO:0000256" key="6">
    <source>
        <dbReference type="ARBA" id="ARBA00022825"/>
    </source>
</evidence>
<reference evidence="10 11" key="1">
    <citation type="journal article" date="2010" name="Science">
        <title>Genomic comparison of the ants Camponotus floridanus and Harpegnathos saltator.</title>
        <authorList>
            <person name="Bonasio R."/>
            <person name="Zhang G."/>
            <person name="Ye C."/>
            <person name="Mutti N.S."/>
            <person name="Fang X."/>
            <person name="Qin N."/>
            <person name="Donahue G."/>
            <person name="Yang P."/>
            <person name="Li Q."/>
            <person name="Li C."/>
            <person name="Zhang P."/>
            <person name="Huang Z."/>
            <person name="Berger S.L."/>
            <person name="Reinberg D."/>
            <person name="Wang J."/>
            <person name="Liebig J."/>
        </authorList>
    </citation>
    <scope>NUCLEOTIDE SEQUENCE [LARGE SCALE GENOMIC DNA]</scope>
    <source>
        <strain evidence="10 11">R22 G/1</strain>
    </source>
</reference>
<keyword evidence="6" id="KW-0720">Serine protease</keyword>
<keyword evidence="5" id="KW-0378">Hydrolase</keyword>
<dbReference type="MEROPS" id="S01.B79"/>
<evidence type="ECO:0000256" key="4">
    <source>
        <dbReference type="ARBA" id="ARBA00022729"/>
    </source>
</evidence>
<dbReference type="InterPro" id="IPR043504">
    <property type="entry name" value="Peptidase_S1_PA_chymotrypsin"/>
</dbReference>
<evidence type="ECO:0000313" key="11">
    <source>
        <dbReference type="Proteomes" id="UP000008237"/>
    </source>
</evidence>
<proteinExistence type="predicted"/>
<evidence type="ECO:0000256" key="1">
    <source>
        <dbReference type="ARBA" id="ARBA00004613"/>
    </source>
</evidence>
<dbReference type="AlphaFoldDB" id="E2B727"/>
<protein>
    <submittedName>
        <fullName evidence="10">Trypsin 5G1</fullName>
    </submittedName>
</protein>
<dbReference type="FunFam" id="2.40.10.10:FF:000054">
    <property type="entry name" value="Complement C1r subcomponent"/>
    <property type="match status" value="1"/>
</dbReference>
<keyword evidence="7" id="KW-1015">Disulfide bond</keyword>
<dbReference type="InterPro" id="IPR050127">
    <property type="entry name" value="Serine_Proteases_S1"/>
</dbReference>
<organism evidence="11">
    <name type="scientific">Harpegnathos saltator</name>
    <name type="common">Jerdon's jumping ant</name>
    <dbReference type="NCBI Taxonomy" id="610380"/>
    <lineage>
        <taxon>Eukaryota</taxon>
        <taxon>Metazoa</taxon>
        <taxon>Ecdysozoa</taxon>
        <taxon>Arthropoda</taxon>
        <taxon>Hexapoda</taxon>
        <taxon>Insecta</taxon>
        <taxon>Pterygota</taxon>
        <taxon>Neoptera</taxon>
        <taxon>Endopterygota</taxon>
        <taxon>Hymenoptera</taxon>
        <taxon>Apocrita</taxon>
        <taxon>Aculeata</taxon>
        <taxon>Formicoidea</taxon>
        <taxon>Formicidae</taxon>
        <taxon>Ponerinae</taxon>
        <taxon>Ponerini</taxon>
        <taxon>Harpegnathos</taxon>
    </lineage>
</organism>
<dbReference type="EMBL" id="GL446098">
    <property type="protein sequence ID" value="EFN88506.1"/>
    <property type="molecule type" value="Genomic_DNA"/>
</dbReference>
<dbReference type="OrthoDB" id="10051896at2759"/>
<dbReference type="SMART" id="SM00020">
    <property type="entry name" value="Tryp_SPc"/>
    <property type="match status" value="1"/>
</dbReference>
<evidence type="ECO:0000256" key="3">
    <source>
        <dbReference type="ARBA" id="ARBA00022670"/>
    </source>
</evidence>
<dbReference type="InParanoid" id="E2B727"/>
<evidence type="ECO:0000256" key="2">
    <source>
        <dbReference type="ARBA" id="ARBA00022525"/>
    </source>
</evidence>
<dbReference type="SUPFAM" id="SSF50494">
    <property type="entry name" value="Trypsin-like serine proteases"/>
    <property type="match status" value="1"/>
</dbReference>
<gene>
    <name evidence="10" type="ORF">EAI_03135</name>
</gene>
<dbReference type="PROSITE" id="PS50240">
    <property type="entry name" value="TRYPSIN_DOM"/>
    <property type="match status" value="1"/>
</dbReference>
<dbReference type="PANTHER" id="PTHR24264">
    <property type="entry name" value="TRYPSIN-RELATED"/>
    <property type="match status" value="1"/>
</dbReference>
<dbReference type="GO" id="GO:0005615">
    <property type="term" value="C:extracellular space"/>
    <property type="evidence" value="ECO:0007669"/>
    <property type="project" value="TreeGrafter"/>
</dbReference>
<dbReference type="PANTHER" id="PTHR24264:SF65">
    <property type="entry name" value="SRCR DOMAIN-CONTAINING PROTEIN"/>
    <property type="match status" value="1"/>
</dbReference>
<accession>E2B727</accession>
<comment type="subcellular location">
    <subcellularLocation>
        <location evidence="1">Secreted</location>
    </subcellularLocation>
</comment>
<evidence type="ECO:0000256" key="8">
    <source>
        <dbReference type="ARBA" id="ARBA00023180"/>
    </source>
</evidence>
<dbReference type="STRING" id="610380.E2B727"/>
<name>E2B727_HARSA</name>
<evidence type="ECO:0000313" key="10">
    <source>
        <dbReference type="EMBL" id="EFN88506.1"/>
    </source>
</evidence>
<sequence>MRKWKKDEINLQKWIRLMFARQYALYRSRTQRNIFSVRSGTSFLYEGGTVHKVTDVIVHENFDNVTFDYDIALIKVTPAFTYGSSTKAVGLPQGDAESICKNWGNVCGWGLYREVDDSIDNTSSEELRCVLLPLVGKKLCSEYYKFYHNLTPRMTCYGFQEGVFDTCQGDSGAALVNKDNILLGITSWGYKCGMPYSPGVYTDVIFLQNWIKYKTEN</sequence>
<feature type="domain" description="Peptidase S1" evidence="9">
    <location>
        <begin position="17"/>
        <end position="216"/>
    </location>
</feature>
<evidence type="ECO:0000256" key="7">
    <source>
        <dbReference type="ARBA" id="ARBA00023157"/>
    </source>
</evidence>
<dbReference type="CDD" id="cd00190">
    <property type="entry name" value="Tryp_SPc"/>
    <property type="match status" value="1"/>
</dbReference>
<dbReference type="InterPro" id="IPR001254">
    <property type="entry name" value="Trypsin_dom"/>
</dbReference>
<dbReference type="GO" id="GO:0004252">
    <property type="term" value="F:serine-type endopeptidase activity"/>
    <property type="evidence" value="ECO:0007669"/>
    <property type="project" value="InterPro"/>
</dbReference>
<keyword evidence="3" id="KW-0645">Protease</keyword>
<evidence type="ECO:0000259" key="9">
    <source>
        <dbReference type="PROSITE" id="PS50240"/>
    </source>
</evidence>